<protein>
    <recommendedName>
        <fullName evidence="4 6">dTDP-4-dehydrorhamnose reductase</fullName>
        <ecNumber evidence="3 6">1.1.1.133</ecNumber>
    </recommendedName>
</protein>
<dbReference type="GO" id="GO:0019305">
    <property type="term" value="P:dTDP-rhamnose biosynthetic process"/>
    <property type="evidence" value="ECO:0007669"/>
    <property type="project" value="TreeGrafter"/>
</dbReference>
<dbReference type="PANTHER" id="PTHR10491">
    <property type="entry name" value="DTDP-4-DEHYDRORHAMNOSE REDUCTASE"/>
    <property type="match status" value="1"/>
</dbReference>
<dbReference type="CDD" id="cd05254">
    <property type="entry name" value="dTDP_HR_like_SDR_e"/>
    <property type="match status" value="1"/>
</dbReference>
<sequence length="264" mass="30003">MSIKVLVTGANGQMGKTFEELFANNKDNIAFTFVAKAELDITNKQAVADFFGEKQFDYCVNCAAYTNVEQAEKTPEPAYLVNGEAVKYLAVACRENNVVLIHISTDYVFDGKKNQPYTIHDKTNPINEYGKSKLLGEQYIAQTIDAFFIIRTSWLYSKKYGKNFYKTIVEKAKTEESLSIITSQKGCPTDTVSLSKFVYNLIEEKSRAYGLYHFSDEEEMTWYDFAKKILIENGLLGEIKLAKADNYVTFAKRPKYSILAKNSE</sequence>
<evidence type="ECO:0000313" key="8">
    <source>
        <dbReference type="EMBL" id="MBC3758496.1"/>
    </source>
</evidence>
<dbReference type="Gene3D" id="3.90.25.10">
    <property type="entry name" value="UDP-galactose 4-epimerase, domain 1"/>
    <property type="match status" value="1"/>
</dbReference>
<dbReference type="NCBIfam" id="TIGR01214">
    <property type="entry name" value="rmlD"/>
    <property type="match status" value="1"/>
</dbReference>
<gene>
    <name evidence="8" type="primary">rfbD</name>
    <name evidence="8" type="ORF">H7U19_08780</name>
</gene>
<dbReference type="Pfam" id="PF04321">
    <property type="entry name" value="RmlD_sub_bind"/>
    <property type="match status" value="1"/>
</dbReference>
<dbReference type="Proteomes" id="UP000656244">
    <property type="component" value="Unassembled WGS sequence"/>
</dbReference>
<name>A0A923KGK0_9FLAO</name>
<dbReference type="Gene3D" id="3.40.50.720">
    <property type="entry name" value="NAD(P)-binding Rossmann-like Domain"/>
    <property type="match status" value="1"/>
</dbReference>
<comment type="similarity">
    <text evidence="2 6">Belongs to the dTDP-4-dehydrorhamnose reductase family.</text>
</comment>
<dbReference type="AlphaFoldDB" id="A0A923KGK0"/>
<dbReference type="PANTHER" id="PTHR10491:SF4">
    <property type="entry name" value="METHIONINE ADENOSYLTRANSFERASE 2 SUBUNIT BETA"/>
    <property type="match status" value="1"/>
</dbReference>
<dbReference type="GO" id="GO:0008831">
    <property type="term" value="F:dTDP-4-dehydrorhamnose reductase activity"/>
    <property type="evidence" value="ECO:0007669"/>
    <property type="project" value="UniProtKB-EC"/>
</dbReference>
<dbReference type="EMBL" id="JACNMF010000002">
    <property type="protein sequence ID" value="MBC3758496.1"/>
    <property type="molecule type" value="Genomic_DNA"/>
</dbReference>
<dbReference type="GO" id="GO:0005829">
    <property type="term" value="C:cytosol"/>
    <property type="evidence" value="ECO:0007669"/>
    <property type="project" value="TreeGrafter"/>
</dbReference>
<evidence type="ECO:0000256" key="4">
    <source>
        <dbReference type="ARBA" id="ARBA00017099"/>
    </source>
</evidence>
<dbReference type="InterPro" id="IPR036291">
    <property type="entry name" value="NAD(P)-bd_dom_sf"/>
</dbReference>
<organism evidence="8 9">
    <name type="scientific">Hyunsoonleella aquatilis</name>
    <dbReference type="NCBI Taxonomy" id="2762758"/>
    <lineage>
        <taxon>Bacteria</taxon>
        <taxon>Pseudomonadati</taxon>
        <taxon>Bacteroidota</taxon>
        <taxon>Flavobacteriia</taxon>
        <taxon>Flavobacteriales</taxon>
        <taxon>Flavobacteriaceae</taxon>
    </lineage>
</organism>
<comment type="catalytic activity">
    <reaction evidence="5">
        <text>dTDP-beta-L-rhamnose + NADP(+) = dTDP-4-dehydro-beta-L-rhamnose + NADPH + H(+)</text>
        <dbReference type="Rhea" id="RHEA:21796"/>
        <dbReference type="ChEBI" id="CHEBI:15378"/>
        <dbReference type="ChEBI" id="CHEBI:57510"/>
        <dbReference type="ChEBI" id="CHEBI:57783"/>
        <dbReference type="ChEBI" id="CHEBI:58349"/>
        <dbReference type="ChEBI" id="CHEBI:62830"/>
        <dbReference type="EC" id="1.1.1.133"/>
    </reaction>
</comment>
<dbReference type="EC" id="1.1.1.133" evidence="3 6"/>
<evidence type="ECO:0000256" key="1">
    <source>
        <dbReference type="ARBA" id="ARBA00004781"/>
    </source>
</evidence>
<dbReference type="RefSeq" id="WP_186561422.1">
    <property type="nucleotide sequence ID" value="NZ_JACNMF010000002.1"/>
</dbReference>
<evidence type="ECO:0000256" key="2">
    <source>
        <dbReference type="ARBA" id="ARBA00010944"/>
    </source>
</evidence>
<evidence type="ECO:0000313" key="9">
    <source>
        <dbReference type="Proteomes" id="UP000656244"/>
    </source>
</evidence>
<reference evidence="8" key="1">
    <citation type="submission" date="2020-08" db="EMBL/GenBank/DDBJ databases">
        <title>Hyunsoonleella sp. strain SJ7 genome sequencing and assembly.</title>
        <authorList>
            <person name="Kim I."/>
        </authorList>
    </citation>
    <scope>NUCLEOTIDE SEQUENCE</scope>
    <source>
        <strain evidence="8">SJ7</strain>
    </source>
</reference>
<accession>A0A923KGK0</accession>
<feature type="domain" description="RmlD-like substrate binding" evidence="7">
    <location>
        <begin position="4"/>
        <end position="261"/>
    </location>
</feature>
<comment type="function">
    <text evidence="6">Catalyzes the reduction of dTDP-6-deoxy-L-lyxo-4-hexulose to yield dTDP-L-rhamnose.</text>
</comment>
<keyword evidence="6 8" id="KW-0560">Oxidoreductase</keyword>
<keyword evidence="6" id="KW-0521">NADP</keyword>
<dbReference type="SUPFAM" id="SSF51735">
    <property type="entry name" value="NAD(P)-binding Rossmann-fold domains"/>
    <property type="match status" value="1"/>
</dbReference>
<evidence type="ECO:0000256" key="6">
    <source>
        <dbReference type="RuleBase" id="RU364082"/>
    </source>
</evidence>
<dbReference type="InterPro" id="IPR005913">
    <property type="entry name" value="dTDP_dehydrorham_reduct"/>
</dbReference>
<proteinExistence type="inferred from homology"/>
<evidence type="ECO:0000259" key="7">
    <source>
        <dbReference type="Pfam" id="PF04321"/>
    </source>
</evidence>
<comment type="caution">
    <text evidence="8">The sequence shown here is derived from an EMBL/GenBank/DDBJ whole genome shotgun (WGS) entry which is preliminary data.</text>
</comment>
<evidence type="ECO:0000256" key="3">
    <source>
        <dbReference type="ARBA" id="ARBA00012929"/>
    </source>
</evidence>
<evidence type="ECO:0000256" key="5">
    <source>
        <dbReference type="ARBA" id="ARBA00048200"/>
    </source>
</evidence>
<keyword evidence="9" id="KW-1185">Reference proteome</keyword>
<comment type="pathway">
    <text evidence="1 6">Carbohydrate biosynthesis; dTDP-L-rhamnose biosynthesis.</text>
</comment>
<dbReference type="InterPro" id="IPR029903">
    <property type="entry name" value="RmlD-like-bd"/>
</dbReference>